<dbReference type="Pfam" id="PF11736">
    <property type="entry name" value="DUF3299"/>
    <property type="match status" value="1"/>
</dbReference>
<sequence length="274" mass="29324">MKPAFTPTVFITCWFFLISGCGDDSGVNHASGPPPTGDPIVGEPIQDDQGNSTIAETEGLLAPKDNSSNTKPSLPAEGEEVSVVEGEIASAGTPDDPFVAPKEKEIVELPFPPGSDANASNVPEPVVSNLPPLPKGSGYAPLSFASMSKFAYEVDWEKDGIKFDLAAFARRVPVTVRQMDGLLAAVEGFMIPTVVNEDNKVTEFLLLPDQMSCCFGKAPEANGWVVVTAPKGVEIMMDRIIRVTGTMAVEEKWDEEFFVGLYHMTCDKITGPAL</sequence>
<dbReference type="AlphaFoldDB" id="A0A382LKN6"/>
<evidence type="ECO:0008006" key="3">
    <source>
        <dbReference type="Google" id="ProtNLM"/>
    </source>
</evidence>
<dbReference type="InterPro" id="IPR021727">
    <property type="entry name" value="DUF3299"/>
</dbReference>
<dbReference type="EMBL" id="UINC01087640">
    <property type="protein sequence ID" value="SVC37180.1"/>
    <property type="molecule type" value="Genomic_DNA"/>
</dbReference>
<evidence type="ECO:0000313" key="2">
    <source>
        <dbReference type="EMBL" id="SVC37180.1"/>
    </source>
</evidence>
<dbReference type="Gene3D" id="2.40.50.870">
    <property type="entry name" value="Protein of unknown function (DUF3299)"/>
    <property type="match status" value="1"/>
</dbReference>
<evidence type="ECO:0000256" key="1">
    <source>
        <dbReference type="SAM" id="MobiDB-lite"/>
    </source>
</evidence>
<dbReference type="PROSITE" id="PS51257">
    <property type="entry name" value="PROKAR_LIPOPROTEIN"/>
    <property type="match status" value="1"/>
</dbReference>
<protein>
    <recommendedName>
        <fullName evidence="3">DUF3299 domain-containing protein</fullName>
    </recommendedName>
</protein>
<feature type="region of interest" description="Disordered" evidence="1">
    <location>
        <begin position="27"/>
        <end position="78"/>
    </location>
</feature>
<accession>A0A382LKN6</accession>
<name>A0A382LKN6_9ZZZZ</name>
<gene>
    <name evidence="2" type="ORF">METZ01_LOCUS290034</name>
</gene>
<reference evidence="2" key="1">
    <citation type="submission" date="2018-05" db="EMBL/GenBank/DDBJ databases">
        <authorList>
            <person name="Lanie J.A."/>
            <person name="Ng W.-L."/>
            <person name="Kazmierczak K.M."/>
            <person name="Andrzejewski T.M."/>
            <person name="Davidsen T.M."/>
            <person name="Wayne K.J."/>
            <person name="Tettelin H."/>
            <person name="Glass J.I."/>
            <person name="Rusch D."/>
            <person name="Podicherti R."/>
            <person name="Tsui H.-C.T."/>
            <person name="Winkler M.E."/>
        </authorList>
    </citation>
    <scope>NUCLEOTIDE SEQUENCE</scope>
</reference>
<organism evidence="2">
    <name type="scientific">marine metagenome</name>
    <dbReference type="NCBI Taxonomy" id="408172"/>
    <lineage>
        <taxon>unclassified sequences</taxon>
        <taxon>metagenomes</taxon>
        <taxon>ecological metagenomes</taxon>
    </lineage>
</organism>
<proteinExistence type="predicted"/>